<organism evidence="3 4">
    <name type="scientific">Anopheles atroparvus</name>
    <name type="common">European mosquito</name>
    <dbReference type="NCBI Taxonomy" id="41427"/>
    <lineage>
        <taxon>Eukaryota</taxon>
        <taxon>Metazoa</taxon>
        <taxon>Ecdysozoa</taxon>
        <taxon>Arthropoda</taxon>
        <taxon>Hexapoda</taxon>
        <taxon>Insecta</taxon>
        <taxon>Pterygota</taxon>
        <taxon>Neoptera</taxon>
        <taxon>Endopterygota</taxon>
        <taxon>Diptera</taxon>
        <taxon>Nematocera</taxon>
        <taxon>Culicoidea</taxon>
        <taxon>Culicidae</taxon>
        <taxon>Anophelinae</taxon>
        <taxon>Anopheles</taxon>
    </lineage>
</organism>
<name>A0AAG5DPJ7_ANOAO</name>
<evidence type="ECO:0000256" key="1">
    <source>
        <dbReference type="SAM" id="SignalP"/>
    </source>
</evidence>
<dbReference type="Proteomes" id="UP000075880">
    <property type="component" value="Unassembled WGS sequence"/>
</dbReference>
<dbReference type="InterPro" id="IPR036058">
    <property type="entry name" value="Kazal_dom_sf"/>
</dbReference>
<keyword evidence="4" id="KW-1185">Reference proteome</keyword>
<dbReference type="PROSITE" id="PS51465">
    <property type="entry name" value="KAZAL_2"/>
    <property type="match status" value="1"/>
</dbReference>
<dbReference type="CDD" id="cd00104">
    <property type="entry name" value="KAZAL_FS"/>
    <property type="match status" value="1"/>
</dbReference>
<evidence type="ECO:0000259" key="2">
    <source>
        <dbReference type="PROSITE" id="PS51465"/>
    </source>
</evidence>
<protein>
    <recommendedName>
        <fullName evidence="2">Kazal-like domain-containing protein</fullName>
    </recommendedName>
</protein>
<feature type="chain" id="PRO_5042613641" description="Kazal-like domain-containing protein" evidence="1">
    <location>
        <begin position="17"/>
        <end position="88"/>
    </location>
</feature>
<evidence type="ECO:0000313" key="3">
    <source>
        <dbReference type="EnsemblMetazoa" id="ENSAATROPP013192"/>
    </source>
</evidence>
<dbReference type="Gene3D" id="3.30.60.30">
    <property type="match status" value="1"/>
</dbReference>
<dbReference type="EnsemblMetazoa" id="ENSAATROPT014469">
    <property type="protein sequence ID" value="ENSAATROPP013192"/>
    <property type="gene ID" value="ENSAATROPG011742"/>
</dbReference>
<reference evidence="3" key="1">
    <citation type="submission" date="2024-04" db="UniProtKB">
        <authorList>
            <consortium name="EnsemblMetazoa"/>
        </authorList>
    </citation>
    <scope>IDENTIFICATION</scope>
    <source>
        <strain evidence="3">EBRO</strain>
    </source>
</reference>
<proteinExistence type="predicted"/>
<dbReference type="InterPro" id="IPR002350">
    <property type="entry name" value="Kazal_dom"/>
</dbReference>
<sequence length="88" mass="9465">MRSIIVFLVFLALVWAGPAGKTQKAKLACAKKCTDVYIPVCGAPTDAKGSTITFGNSCVMENYNCESQNNYVVKQKGECGDKSPVRLS</sequence>
<feature type="domain" description="Kazal-like" evidence="2">
    <location>
        <begin position="23"/>
        <end position="81"/>
    </location>
</feature>
<dbReference type="Pfam" id="PF07648">
    <property type="entry name" value="Kazal_2"/>
    <property type="match status" value="1"/>
</dbReference>
<dbReference type="SUPFAM" id="SSF100895">
    <property type="entry name" value="Kazal-type serine protease inhibitors"/>
    <property type="match status" value="1"/>
</dbReference>
<keyword evidence="1" id="KW-0732">Signal</keyword>
<evidence type="ECO:0000313" key="4">
    <source>
        <dbReference type="Proteomes" id="UP000075880"/>
    </source>
</evidence>
<accession>A0AAG5DPJ7</accession>
<dbReference type="SMART" id="SM00280">
    <property type="entry name" value="KAZAL"/>
    <property type="match status" value="1"/>
</dbReference>
<feature type="signal peptide" evidence="1">
    <location>
        <begin position="1"/>
        <end position="16"/>
    </location>
</feature>
<dbReference type="AlphaFoldDB" id="A0AAG5DPJ7"/>